<evidence type="ECO:0000313" key="4">
    <source>
        <dbReference type="Proteomes" id="UP001165575"/>
    </source>
</evidence>
<feature type="region of interest" description="Disordered" evidence="1">
    <location>
        <begin position="1079"/>
        <end position="1098"/>
    </location>
</feature>
<feature type="domain" description="Hedgehog/Intein (Hint)" evidence="2">
    <location>
        <begin position="886"/>
        <end position="1024"/>
    </location>
</feature>
<dbReference type="SUPFAM" id="SSF51294">
    <property type="entry name" value="Hedgehog/intein (Hint) domain"/>
    <property type="match status" value="1"/>
</dbReference>
<dbReference type="Pfam" id="PF13403">
    <property type="entry name" value="Hint_2"/>
    <property type="match status" value="1"/>
</dbReference>
<dbReference type="Proteomes" id="UP001165575">
    <property type="component" value="Unassembled WGS sequence"/>
</dbReference>
<dbReference type="InterPro" id="IPR036844">
    <property type="entry name" value="Hint_dom_sf"/>
</dbReference>
<proteinExistence type="predicted"/>
<dbReference type="RefSeq" id="WP_266137844.1">
    <property type="nucleotide sequence ID" value="NZ_JANIDX010000006.1"/>
</dbReference>
<reference evidence="3 4" key="1">
    <citation type="submission" date="2022-07" db="EMBL/GenBank/DDBJ databases">
        <title>Bombella genomes.</title>
        <authorList>
            <person name="Harer L."/>
            <person name="Styblova S."/>
            <person name="Ehrmann M."/>
        </authorList>
    </citation>
    <scope>NUCLEOTIDE SEQUENCE [LARGE SCALE GENOMIC DNA]</scope>
    <source>
        <strain evidence="3 4">TMW 2.2556</strain>
    </source>
</reference>
<feature type="compositionally biased region" description="Polar residues" evidence="1">
    <location>
        <begin position="1085"/>
        <end position="1096"/>
    </location>
</feature>
<sequence length="1229" mass="123319">MAYSFDSKYDNLPPIGTAQVPNGWATVLSGAQNTVGLSTNISNYYVSGLSNGSNGAIINSLVAAFNHNITNGIAVDGGSIAIAGNNSFMYGATALSAASIEAIGGGVISGGVVGYSGAVFAGSVTSKADPNQGGIGPITGIGTAINSIVGSGGYALVGGGGADFTVKGYSVNGSGGLMLGGTFNPGSLYAVGNGGTASGGTVGGQQSVFSNGLSLNQLFVGSAATQAVMSKGLASQSTVLSGATGLNSGGTTSSVIAVSGGTLIVEGGTYVSWLNKGYATSAYGYGSGTSFNNMVSAGGTEIVNKDGTASRSTILSGGIGTVNSGGLALSPLVSGGTEIGSAGGIISGGTALQKGNITLLSDALGSNLSAQTSGNIVVSAAGTGNVLTASTGGTIRITSGGTGSAVTANAQGTVLLNSGGTAGNLVINTGGTSTIDAGAVIYSGATLNDSNQVFAPVSGVTADYLLASAGQVVANVGATISGIYAAGPNGTGLVTQSGDSVGAAIAGYDPQNKAAVGGTVIVSGGAVANNVGARMNGLLILGSGGTASNFAPISNGTASILAGASVADGATAQLTGGLISLASGVHVTSISATGAGNNAGFANISSGGTVDALSLGSRGTGNIASGVTVSSLTINSGGSALLDGGATVPNVTLSGGTIAIPAGGAGLQTLSALNGGVGVINSGANVSSVFISGGNATVQSGAYVSRLTILSGGSGVLMSGASVQHIDVASGGWVSGARVSNNDELVVGPQGTAQDTVVTFDSGKGPYARHPYTMVTSGGYLSGATVLGADGTNDPEQLGGLLTIASGATLINTSMGYNARIRIYGMKYTDKWQTAVSGNTVFVTQTDSNGSNASTWQLSLKGNYNAGGFILNDDGEGNTVLIYEKCFLAGSMIRTPKGEKAVERLRKGETICVLNEGREETREITAVIQRRARVNTSQPEDLAGWSVIVAKDAFGPGLPNKDLSVTPEHCFYFEGHFVPARMLINGTSIRYDHSQVEYDYYHIKTEPHSVIWANDVLTESWLDTDLQDHYEANEENTLRLVEQEQLNWNENAAAPLGVTQEFVKPLHDKFAARAAELGLTDPEAEQNSQDGETTTDPAPYIRLETGETLHPQRHEAGRYLFTLPAYTQRVTVGSRTFRPSEAVGPHMDDRRQLGVLVGQVSLWNGGRESIITRHLTDRGLNGWDVIEAGPHRWTNGEAELPLHDSPPVSASQQVLAIEVQAGGPYRLPS</sequence>
<gene>
    <name evidence="3" type="ORF">NQF89_06900</name>
</gene>
<accession>A0ABT3WR02</accession>
<comment type="caution">
    <text evidence="3">The sequence shown here is derived from an EMBL/GenBank/DDBJ whole genome shotgun (WGS) entry which is preliminary data.</text>
</comment>
<dbReference type="EMBL" id="JANIDX010000006">
    <property type="protein sequence ID" value="MCX5620147.1"/>
    <property type="molecule type" value="Genomic_DNA"/>
</dbReference>
<organism evidence="3 4">
    <name type="scientific">Bombella pollinis</name>
    <dbReference type="NCBI Taxonomy" id="2967337"/>
    <lineage>
        <taxon>Bacteria</taxon>
        <taxon>Pseudomonadati</taxon>
        <taxon>Pseudomonadota</taxon>
        <taxon>Alphaproteobacteria</taxon>
        <taxon>Acetobacterales</taxon>
        <taxon>Acetobacteraceae</taxon>
        <taxon>Bombella</taxon>
    </lineage>
</organism>
<dbReference type="Gene3D" id="2.160.20.20">
    <property type="match status" value="2"/>
</dbReference>
<evidence type="ECO:0000256" key="1">
    <source>
        <dbReference type="SAM" id="MobiDB-lite"/>
    </source>
</evidence>
<dbReference type="Gene3D" id="2.170.16.10">
    <property type="entry name" value="Hedgehog/Intein (Hint) domain"/>
    <property type="match status" value="1"/>
</dbReference>
<protein>
    <submittedName>
        <fullName evidence="3">Hint domain-containing protein</fullName>
    </submittedName>
</protein>
<dbReference type="InterPro" id="IPR012332">
    <property type="entry name" value="Autotransporter_pectin_lyase_C"/>
</dbReference>
<evidence type="ECO:0000259" key="2">
    <source>
        <dbReference type="Pfam" id="PF13403"/>
    </source>
</evidence>
<evidence type="ECO:0000313" key="3">
    <source>
        <dbReference type="EMBL" id="MCX5620147.1"/>
    </source>
</evidence>
<keyword evidence="4" id="KW-1185">Reference proteome</keyword>
<dbReference type="InterPro" id="IPR028992">
    <property type="entry name" value="Hedgehog/Intein_dom"/>
</dbReference>
<name>A0ABT3WR02_9PROT</name>